<dbReference type="EMBL" id="JAEVHL010000341">
    <property type="protein sequence ID" value="MBM0279726.1"/>
    <property type="molecule type" value="Genomic_DNA"/>
</dbReference>
<sequence>TRPLDRAGTAAAVLAATGAACVVVDCEAGPVRLNLAHRLAAQLSAPLHPLAALTHPTTRDSALPVPA</sequence>
<dbReference type="Proteomes" id="UP000622245">
    <property type="component" value="Unassembled WGS sequence"/>
</dbReference>
<gene>
    <name evidence="1" type="ORF">JM949_33270</name>
</gene>
<proteinExistence type="predicted"/>
<comment type="caution">
    <text evidence="1">The sequence shown here is derived from an EMBL/GenBank/DDBJ whole genome shotgun (WGS) entry which is preliminary data.</text>
</comment>
<keyword evidence="2" id="KW-1185">Reference proteome</keyword>
<accession>A0ABS1YQN4</accession>
<evidence type="ECO:0000313" key="1">
    <source>
        <dbReference type="EMBL" id="MBM0279726.1"/>
    </source>
</evidence>
<name>A0ABS1YQN4_9ACTN</name>
<reference evidence="1 2" key="1">
    <citation type="submission" date="2021-01" db="EMBL/GenBank/DDBJ databases">
        <title>Draft genome sequence of Micromonospora sp. strain STR1s_6.</title>
        <authorList>
            <person name="Karlyshev A."/>
            <person name="Jawad R."/>
        </authorList>
    </citation>
    <scope>NUCLEOTIDE SEQUENCE [LARGE SCALE GENOMIC DNA]</scope>
    <source>
        <strain evidence="1 2">STR1S-6</strain>
    </source>
</reference>
<organism evidence="1 2">
    <name type="scientific">Micromonospora tarensis</name>
    <dbReference type="NCBI Taxonomy" id="2806100"/>
    <lineage>
        <taxon>Bacteria</taxon>
        <taxon>Bacillati</taxon>
        <taxon>Actinomycetota</taxon>
        <taxon>Actinomycetes</taxon>
        <taxon>Micromonosporales</taxon>
        <taxon>Micromonosporaceae</taxon>
        <taxon>Micromonospora</taxon>
    </lineage>
</organism>
<feature type="non-terminal residue" evidence="1">
    <location>
        <position position="1"/>
    </location>
</feature>
<dbReference type="RefSeq" id="WP_203152016.1">
    <property type="nucleotide sequence ID" value="NZ_JAEVHL010000341.1"/>
</dbReference>
<evidence type="ECO:0000313" key="2">
    <source>
        <dbReference type="Proteomes" id="UP000622245"/>
    </source>
</evidence>
<protein>
    <submittedName>
        <fullName evidence="1">Uncharacterized protein</fullName>
    </submittedName>
</protein>